<keyword evidence="1" id="KW-0808">Transferase</keyword>
<dbReference type="PRINTS" id="PR00507">
    <property type="entry name" value="N12N6MTFRASE"/>
</dbReference>
<dbReference type="CDD" id="cd02440">
    <property type="entry name" value="AdoMet_MTases"/>
    <property type="match status" value="1"/>
</dbReference>
<dbReference type="Proteomes" id="UP000045285">
    <property type="component" value="Unassembled WGS sequence"/>
</dbReference>
<gene>
    <name evidence="1" type="ORF">MPL3356_60566</name>
</gene>
<accession>A0A090G775</accession>
<name>A0A090G775_MESPL</name>
<evidence type="ECO:0000313" key="1">
    <source>
        <dbReference type="EMBL" id="CDX26807.1"/>
    </source>
</evidence>
<dbReference type="GO" id="GO:0032259">
    <property type="term" value="P:methylation"/>
    <property type="evidence" value="ECO:0007669"/>
    <property type="project" value="UniProtKB-KW"/>
</dbReference>
<dbReference type="InterPro" id="IPR029063">
    <property type="entry name" value="SAM-dependent_MTases_sf"/>
</dbReference>
<reference evidence="2" key="1">
    <citation type="submission" date="2014-08" db="EMBL/GenBank/DDBJ databases">
        <authorList>
            <person name="Moulin L."/>
        </authorList>
    </citation>
    <scope>NUCLEOTIDE SEQUENCE [LARGE SCALE GENOMIC DNA]</scope>
</reference>
<organism evidence="1 2">
    <name type="scientific">Mesorhizobium plurifarium</name>
    <dbReference type="NCBI Taxonomy" id="69974"/>
    <lineage>
        <taxon>Bacteria</taxon>
        <taxon>Pseudomonadati</taxon>
        <taxon>Pseudomonadota</taxon>
        <taxon>Alphaproteobacteria</taxon>
        <taxon>Hyphomicrobiales</taxon>
        <taxon>Phyllobacteriaceae</taxon>
        <taxon>Mesorhizobium</taxon>
    </lineage>
</organism>
<proteinExistence type="predicted"/>
<dbReference type="SUPFAM" id="SSF53335">
    <property type="entry name" value="S-adenosyl-L-methionine-dependent methyltransferases"/>
    <property type="match status" value="1"/>
</dbReference>
<evidence type="ECO:0000313" key="2">
    <source>
        <dbReference type="Proteomes" id="UP000045285"/>
    </source>
</evidence>
<dbReference type="EMBL" id="CCMZ01000056">
    <property type="protein sequence ID" value="CDX26807.1"/>
    <property type="molecule type" value="Genomic_DNA"/>
</dbReference>
<keyword evidence="2" id="KW-1185">Reference proteome</keyword>
<dbReference type="GO" id="GO:0008168">
    <property type="term" value="F:methyltransferase activity"/>
    <property type="evidence" value="ECO:0007669"/>
    <property type="project" value="UniProtKB-KW"/>
</dbReference>
<dbReference type="Gene3D" id="3.40.50.150">
    <property type="entry name" value="Vaccinia Virus protein VP39"/>
    <property type="match status" value="1"/>
</dbReference>
<sequence length="346" mass="37895">MPSSFGTNHFVNLDAASRYYEAYGEGGPTSIKQMIAEGRIAIGPPPCKPDERAILNREEGRYFREIVDVAQLAHQPAAAAAPSMKKEGARMKISNEILAVLSTATTDGPRLFLHGELDRKLYQEVNKVLEANGGKWNRSARAHVFSEPAAEAIEQVLLTGEFQNIKQDLGQFDTPDLVAGRVAELAEVRENMTVLEPSAGIGNLVAAILKRLPEPARIIIRANEIDEKRCRQLSERFDIVSGVRCGRVDFMKVDPAAVSPYDRVLMNPPFAKQADIAHVMHASRFVKPGGRLVSIMSASVTFRSDARTKAFREFVDANEGVIERLPEGAFKESGTAVNAVIVSVNL</sequence>
<dbReference type="AlphaFoldDB" id="A0A090G775"/>
<protein>
    <submittedName>
        <fullName evidence="1">Type I restriction-modification system methyltransferase subunit family protein (Modular protein)</fullName>
    </submittedName>
</protein>
<keyword evidence="1" id="KW-0489">Methyltransferase</keyword>